<evidence type="ECO:0000313" key="2">
    <source>
        <dbReference type="EMBL" id="KAJ7358681.1"/>
    </source>
</evidence>
<organism evidence="2 3">
    <name type="scientific">Desmophyllum pertusum</name>
    <dbReference type="NCBI Taxonomy" id="174260"/>
    <lineage>
        <taxon>Eukaryota</taxon>
        <taxon>Metazoa</taxon>
        <taxon>Cnidaria</taxon>
        <taxon>Anthozoa</taxon>
        <taxon>Hexacorallia</taxon>
        <taxon>Scleractinia</taxon>
        <taxon>Caryophylliina</taxon>
        <taxon>Caryophylliidae</taxon>
        <taxon>Desmophyllum</taxon>
    </lineage>
</organism>
<protein>
    <submittedName>
        <fullName evidence="2">Uncharacterized protein</fullName>
    </submittedName>
</protein>
<feature type="region of interest" description="Disordered" evidence="1">
    <location>
        <begin position="1"/>
        <end position="107"/>
    </location>
</feature>
<dbReference type="Proteomes" id="UP001163046">
    <property type="component" value="Unassembled WGS sequence"/>
</dbReference>
<name>A0A9X0CJW8_9CNID</name>
<accession>A0A9X0CJW8</accession>
<evidence type="ECO:0000256" key="1">
    <source>
        <dbReference type="SAM" id="MobiDB-lite"/>
    </source>
</evidence>
<dbReference type="AlphaFoldDB" id="A0A9X0CJW8"/>
<comment type="caution">
    <text evidence="2">The sequence shown here is derived from an EMBL/GenBank/DDBJ whole genome shotgun (WGS) entry which is preliminary data.</text>
</comment>
<feature type="compositionally biased region" description="Polar residues" evidence="1">
    <location>
        <begin position="1"/>
        <end position="44"/>
    </location>
</feature>
<proteinExistence type="predicted"/>
<sequence>MQYTKTHSRQNPTAGKNYKGQNTATGKPCNRQNPRQAKPTTGKATANIIGIKLQRAEYCNRQKTHSRQKPTAGKNCKGQNTATGKDPQQGKNCNRQKKKPATGKKLQ</sequence>
<dbReference type="EMBL" id="MU827316">
    <property type="protein sequence ID" value="KAJ7358681.1"/>
    <property type="molecule type" value="Genomic_DNA"/>
</dbReference>
<keyword evidence="3" id="KW-1185">Reference proteome</keyword>
<reference evidence="2" key="1">
    <citation type="submission" date="2023-01" db="EMBL/GenBank/DDBJ databases">
        <title>Genome assembly of the deep-sea coral Lophelia pertusa.</title>
        <authorList>
            <person name="Herrera S."/>
            <person name="Cordes E."/>
        </authorList>
    </citation>
    <scope>NUCLEOTIDE SEQUENCE</scope>
    <source>
        <strain evidence="2">USNM1676648</strain>
        <tissue evidence="2">Polyp</tissue>
    </source>
</reference>
<feature type="compositionally biased region" description="Basic residues" evidence="1">
    <location>
        <begin position="94"/>
        <end position="107"/>
    </location>
</feature>
<evidence type="ECO:0000313" key="3">
    <source>
        <dbReference type="Proteomes" id="UP001163046"/>
    </source>
</evidence>
<gene>
    <name evidence="2" type="ORF">OS493_022116</name>
</gene>